<organism evidence="1 2">
    <name type="scientific">Paraglaciecola hydrolytica</name>
    <dbReference type="NCBI Taxonomy" id="1799789"/>
    <lineage>
        <taxon>Bacteria</taxon>
        <taxon>Pseudomonadati</taxon>
        <taxon>Pseudomonadota</taxon>
        <taxon>Gammaproteobacteria</taxon>
        <taxon>Alteromonadales</taxon>
        <taxon>Alteromonadaceae</taxon>
        <taxon>Paraglaciecola</taxon>
    </lineage>
</organism>
<dbReference type="Proteomes" id="UP000070299">
    <property type="component" value="Unassembled WGS sequence"/>
</dbReference>
<reference evidence="2" key="1">
    <citation type="submission" date="2016-02" db="EMBL/GenBank/DDBJ databases">
        <authorList>
            <person name="Schultz-Johansen M."/>
            <person name="Glaring M.A."/>
            <person name="Bech P.K."/>
            <person name="Stougaard P."/>
        </authorList>
    </citation>
    <scope>NUCLEOTIDE SEQUENCE [LARGE SCALE GENOMIC DNA]</scope>
    <source>
        <strain evidence="2">S66</strain>
    </source>
</reference>
<dbReference type="InterPro" id="IPR026350">
    <property type="entry name" value="GxxExxY"/>
</dbReference>
<dbReference type="STRING" id="1799789.AX660_21070"/>
<dbReference type="EMBL" id="LSNE01000011">
    <property type="protein sequence ID" value="KXI27227.1"/>
    <property type="molecule type" value="Genomic_DNA"/>
</dbReference>
<dbReference type="NCBIfam" id="TIGR04256">
    <property type="entry name" value="GxxExxY"/>
    <property type="match status" value="1"/>
</dbReference>
<evidence type="ECO:0000313" key="2">
    <source>
        <dbReference type="Proteomes" id="UP000070299"/>
    </source>
</evidence>
<proteinExistence type="predicted"/>
<name>A0A148KLQ7_9ALTE</name>
<gene>
    <name evidence="1" type="ORF">AX660_21070</name>
</gene>
<comment type="caution">
    <text evidence="1">The sequence shown here is derived from an EMBL/GenBank/DDBJ whole genome shotgun (WGS) entry which is preliminary data.</text>
</comment>
<dbReference type="AlphaFoldDB" id="A0A148KLQ7"/>
<keyword evidence="2" id="KW-1185">Reference proteome</keyword>
<evidence type="ECO:0000313" key="1">
    <source>
        <dbReference type="EMBL" id="KXI27227.1"/>
    </source>
</evidence>
<dbReference type="Gene3D" id="3.90.320.10">
    <property type="match status" value="1"/>
</dbReference>
<sequence>MEKDLLTQKVIGAAIEVHRHLGPGLLESCYEQCLIYELQKLELDVLNQVCLPVNYKELEIEGGFRIDLLIPNKLVIEIKAVNELMPVHTAQLLTYMKLAGIHKGLLINFNSTKLINGVKRLIL</sequence>
<dbReference type="RefSeq" id="WP_068380292.1">
    <property type="nucleotide sequence ID" value="NZ_LSNE01000011.1"/>
</dbReference>
<dbReference type="OrthoDB" id="9806869at2"/>
<dbReference type="InterPro" id="IPR011604">
    <property type="entry name" value="PDDEXK-like_dom_sf"/>
</dbReference>
<protein>
    <submittedName>
        <fullName evidence="1">GxxExxY protein</fullName>
    </submittedName>
</protein>
<dbReference type="Pfam" id="PF13366">
    <property type="entry name" value="PDDEXK_3"/>
    <property type="match status" value="1"/>
</dbReference>
<accession>A0A148KLQ7</accession>